<dbReference type="Proteomes" id="UP000618733">
    <property type="component" value="Unassembled WGS sequence"/>
</dbReference>
<dbReference type="InterPro" id="IPR036162">
    <property type="entry name" value="Resolvase-like_N_sf"/>
</dbReference>
<comment type="caution">
    <text evidence="3">The sequence shown here is derived from an EMBL/GenBank/DDBJ whole genome shotgun (WGS) entry which is preliminary data.</text>
</comment>
<protein>
    <submittedName>
        <fullName evidence="3">Recombinase family protein</fullName>
    </submittedName>
</protein>
<sequence length="226" mass="25268">MRVNTKEQELGLEAQTQQLIDYGVAEADIFVGKGTSGTVNTHSEQMAKLMAFVEEHDGQVEVVVSKLDRWGRDPEDTIEKIKELHKIDGCLTSLAESVLRATPDNAAGMLLIRILLAVAAMERERIAERTRESLEALRKRDVPLGPTPKLSSRDVEWIKERHEVFGWGAQRITKALPDERNVRVSKYTVLKVPGMVKGRGAYVPKDNHKYTKRAEVAAERAAKKAA</sequence>
<dbReference type="AlphaFoldDB" id="A0A934Q9A9"/>
<dbReference type="InterPro" id="IPR006119">
    <property type="entry name" value="Resolv_N"/>
</dbReference>
<dbReference type="CDD" id="cd03768">
    <property type="entry name" value="SR_ResInv"/>
    <property type="match status" value="1"/>
</dbReference>
<proteinExistence type="inferred from homology"/>
<dbReference type="PANTHER" id="PTHR30461:SF26">
    <property type="entry name" value="RESOLVASE HOMOLOG YNEB"/>
    <property type="match status" value="1"/>
</dbReference>
<dbReference type="RefSeq" id="WP_200130939.1">
    <property type="nucleotide sequence ID" value="NZ_JAEHOI010000001.1"/>
</dbReference>
<dbReference type="Gene3D" id="3.40.50.1390">
    <property type="entry name" value="Resolvase, N-terminal catalytic domain"/>
    <property type="match status" value="1"/>
</dbReference>
<dbReference type="SUPFAM" id="SSF53041">
    <property type="entry name" value="Resolvase-like"/>
    <property type="match status" value="1"/>
</dbReference>
<name>A0A934Q9A9_9MICO</name>
<gene>
    <name evidence="3" type="ORF">JD292_00535</name>
</gene>
<dbReference type="SMART" id="SM00857">
    <property type="entry name" value="Resolvase"/>
    <property type="match status" value="1"/>
</dbReference>
<reference evidence="3" key="1">
    <citation type="submission" date="2020-12" db="EMBL/GenBank/DDBJ databases">
        <title>Leucobacter sp. CAS2, isolated from Chromium sludge.</title>
        <authorList>
            <person name="Xu Z."/>
        </authorList>
    </citation>
    <scope>NUCLEOTIDE SEQUENCE</scope>
    <source>
        <strain evidence="3">CSA2</strain>
    </source>
</reference>
<evidence type="ECO:0000313" key="3">
    <source>
        <dbReference type="EMBL" id="MBK0420570.1"/>
    </source>
</evidence>
<dbReference type="GO" id="GO:0003677">
    <property type="term" value="F:DNA binding"/>
    <property type="evidence" value="ECO:0007669"/>
    <property type="project" value="InterPro"/>
</dbReference>
<dbReference type="Pfam" id="PF00239">
    <property type="entry name" value="Resolvase"/>
    <property type="match status" value="1"/>
</dbReference>
<keyword evidence="4" id="KW-1185">Reference proteome</keyword>
<accession>A0A934Q9A9</accession>
<organism evidence="3 4">
    <name type="scientific">Leucobacter edaphi</name>
    <dbReference type="NCBI Taxonomy" id="2796472"/>
    <lineage>
        <taxon>Bacteria</taxon>
        <taxon>Bacillati</taxon>
        <taxon>Actinomycetota</taxon>
        <taxon>Actinomycetes</taxon>
        <taxon>Micrococcales</taxon>
        <taxon>Microbacteriaceae</taxon>
        <taxon>Leucobacter</taxon>
    </lineage>
</organism>
<dbReference type="GO" id="GO:0000150">
    <property type="term" value="F:DNA strand exchange activity"/>
    <property type="evidence" value="ECO:0007669"/>
    <property type="project" value="InterPro"/>
</dbReference>
<dbReference type="EMBL" id="JAEHOI010000001">
    <property type="protein sequence ID" value="MBK0420570.1"/>
    <property type="molecule type" value="Genomic_DNA"/>
</dbReference>
<feature type="domain" description="Resolvase/invertase-type recombinase catalytic" evidence="2">
    <location>
        <begin position="1"/>
        <end position="141"/>
    </location>
</feature>
<evidence type="ECO:0000256" key="1">
    <source>
        <dbReference type="ARBA" id="ARBA00009913"/>
    </source>
</evidence>
<dbReference type="InterPro" id="IPR050639">
    <property type="entry name" value="SSR_resolvase"/>
</dbReference>
<evidence type="ECO:0000259" key="2">
    <source>
        <dbReference type="PROSITE" id="PS51736"/>
    </source>
</evidence>
<dbReference type="PANTHER" id="PTHR30461">
    <property type="entry name" value="DNA-INVERTASE FROM LAMBDOID PROPHAGE"/>
    <property type="match status" value="1"/>
</dbReference>
<comment type="similarity">
    <text evidence="1">Belongs to the site-specific recombinase resolvase family.</text>
</comment>
<dbReference type="PROSITE" id="PS51736">
    <property type="entry name" value="RECOMBINASES_3"/>
    <property type="match status" value="1"/>
</dbReference>
<evidence type="ECO:0000313" key="4">
    <source>
        <dbReference type="Proteomes" id="UP000618733"/>
    </source>
</evidence>